<protein>
    <submittedName>
        <fullName evidence="1">Uncharacterized protein</fullName>
    </submittedName>
</protein>
<dbReference type="AlphaFoldDB" id="A0A090G6W8"/>
<name>A0A090G6W8_MESPL</name>
<dbReference type="Proteomes" id="UP000045285">
    <property type="component" value="Unassembled WGS sequence"/>
</dbReference>
<accession>A0A090G6W8</accession>
<keyword evidence="2" id="KW-1185">Reference proteome</keyword>
<organism evidence="1 2">
    <name type="scientific">Mesorhizobium plurifarium</name>
    <dbReference type="NCBI Taxonomy" id="69974"/>
    <lineage>
        <taxon>Bacteria</taxon>
        <taxon>Pseudomonadati</taxon>
        <taxon>Pseudomonadota</taxon>
        <taxon>Alphaproteobacteria</taxon>
        <taxon>Hyphomicrobiales</taxon>
        <taxon>Phyllobacteriaceae</taxon>
        <taxon>Mesorhizobium</taxon>
    </lineage>
</organism>
<evidence type="ECO:0000313" key="2">
    <source>
        <dbReference type="Proteomes" id="UP000045285"/>
    </source>
</evidence>
<evidence type="ECO:0000313" key="1">
    <source>
        <dbReference type="EMBL" id="CDX26737.1"/>
    </source>
</evidence>
<proteinExistence type="predicted"/>
<dbReference type="EMBL" id="CCMZ01000056">
    <property type="protein sequence ID" value="CDX26737.1"/>
    <property type="molecule type" value="Genomic_DNA"/>
</dbReference>
<gene>
    <name evidence="1" type="ORF">MPL3356_60526</name>
</gene>
<reference evidence="2" key="1">
    <citation type="submission" date="2014-08" db="EMBL/GenBank/DDBJ databases">
        <authorList>
            <person name="Moulin L."/>
        </authorList>
    </citation>
    <scope>NUCLEOTIDE SEQUENCE [LARGE SCALE GENOMIC DNA]</scope>
</reference>
<sequence length="60" mass="6906">MTEAQSEMVVIKMEDAKVIVAMMEEFWRKHELSLEEERAFLSLYTRANIGRPVPEHGSGP</sequence>